<name>A0ACC0CIH4_9PEZI</name>
<protein>
    <submittedName>
        <fullName evidence="1">P-loop containing nucleoside triphosphate hydrolase protein</fullName>
    </submittedName>
</protein>
<gene>
    <name evidence="1" type="ORF">F4821DRAFT_276485</name>
</gene>
<dbReference type="Proteomes" id="UP001497680">
    <property type="component" value="Unassembled WGS sequence"/>
</dbReference>
<dbReference type="EMBL" id="MU394467">
    <property type="protein sequence ID" value="KAI6080220.1"/>
    <property type="molecule type" value="Genomic_DNA"/>
</dbReference>
<organism evidence="1 2">
    <name type="scientific">Hypoxylon rubiginosum</name>
    <dbReference type="NCBI Taxonomy" id="110542"/>
    <lineage>
        <taxon>Eukaryota</taxon>
        <taxon>Fungi</taxon>
        <taxon>Dikarya</taxon>
        <taxon>Ascomycota</taxon>
        <taxon>Pezizomycotina</taxon>
        <taxon>Sordariomycetes</taxon>
        <taxon>Xylariomycetidae</taxon>
        <taxon>Xylariales</taxon>
        <taxon>Hypoxylaceae</taxon>
        <taxon>Hypoxylon</taxon>
    </lineage>
</organism>
<sequence>MGQPEVKRRRLNTGAVAGILHSLRQLGPASPSRPPEDAATSTAIQSQILSLIAQIAVGIWRRHASHFESQGASIKNEIVAKKVKGNLEKAISLISEIEEAIPLESVSPAEVETRPGQAKPPVSQHKNPIFATGTTSLVPADDISDVSKSFEAQLSSLMDLYQPPAPAEKMGCDAQRQQPPLKITQPIPNKSLSSIQHPWSKEVEQVLRDQFRMTQFRHNQLEAIHATLAGKDVFVLMPTGGGKSLCYQLPAVIQSGKTRGITLVISPLISLMQDQVEHLRAFGIRAATFHSETKPEDRKHIMAALQTPHPERHLSLLYVTPEIIRKSESFQRCLETLSHNKRLARLVVDEAHCVSQWGHDFRPDYKALGNFRKEFPHIPLMALTATATRNVITNIKSHLGMEDCETFSQSFNRPNLYYEVLKKDKSTVRDIANLIMRKYQGKAGIVYTLSRKSTEKIASKLQEFGIAAYYYHASVPAEEKAATQEDWQEGNIQVIVATIAFGMGIDKPDVRFVIHESIPKSLEGYYQETGRAGRDGRPSECYLYFSGSDVFTLRNLIRDGDGSEQQKARQGNLLEKAIAFCRNQTDCRRVEILRYFGESLSAAECGATCDNCRANDKCEMQQDFTKYAVAILMLIRHRGRLTSNQCVNFLLGRKASMERKGLEQYYGMAKRITKDDMHRVFDRLATGGALTENNVTHRTSQMVIQYFQLGPNAHALLSGEQSFAMVTKTRSDSQAALSATEELAGKPIPTYRRVRFVLPAKSREDYDSEGGETSKYFPRTTTHSEPSSIVSKYFI</sequence>
<proteinExistence type="predicted"/>
<comment type="caution">
    <text evidence="1">The sequence shown here is derived from an EMBL/GenBank/DDBJ whole genome shotgun (WGS) entry which is preliminary data.</text>
</comment>
<keyword evidence="2" id="KW-1185">Reference proteome</keyword>
<accession>A0ACC0CIH4</accession>
<reference evidence="1 2" key="1">
    <citation type="journal article" date="2022" name="New Phytol.">
        <title>Ecological generalism drives hyperdiversity of secondary metabolite gene clusters in xylarialean endophytes.</title>
        <authorList>
            <person name="Franco M.E.E."/>
            <person name="Wisecaver J.H."/>
            <person name="Arnold A.E."/>
            <person name="Ju Y.M."/>
            <person name="Slot J.C."/>
            <person name="Ahrendt S."/>
            <person name="Moore L.P."/>
            <person name="Eastman K.E."/>
            <person name="Scott K."/>
            <person name="Konkel Z."/>
            <person name="Mondo S.J."/>
            <person name="Kuo A."/>
            <person name="Hayes R.D."/>
            <person name="Haridas S."/>
            <person name="Andreopoulos B."/>
            <person name="Riley R."/>
            <person name="LaButti K."/>
            <person name="Pangilinan J."/>
            <person name="Lipzen A."/>
            <person name="Amirebrahimi M."/>
            <person name="Yan J."/>
            <person name="Adam C."/>
            <person name="Keymanesh K."/>
            <person name="Ng V."/>
            <person name="Louie K."/>
            <person name="Northen T."/>
            <person name="Drula E."/>
            <person name="Henrissat B."/>
            <person name="Hsieh H.M."/>
            <person name="Youens-Clark K."/>
            <person name="Lutzoni F."/>
            <person name="Miadlikowska J."/>
            <person name="Eastwood D.C."/>
            <person name="Hamelin R.C."/>
            <person name="Grigoriev I.V."/>
            <person name="U'Ren J.M."/>
        </authorList>
    </citation>
    <scope>NUCLEOTIDE SEQUENCE [LARGE SCALE GENOMIC DNA]</scope>
    <source>
        <strain evidence="1 2">ER1909</strain>
    </source>
</reference>
<keyword evidence="1" id="KW-0378">Hydrolase</keyword>
<evidence type="ECO:0000313" key="1">
    <source>
        <dbReference type="EMBL" id="KAI6080220.1"/>
    </source>
</evidence>
<evidence type="ECO:0000313" key="2">
    <source>
        <dbReference type="Proteomes" id="UP001497680"/>
    </source>
</evidence>